<accession>A0ACC2XGR6</accession>
<sequence>METDDKHVDAEKSKSDGEKKDSTDEKDGQGEKQSTTKKAEPSFETLHNLVRVTPAQLRHIEFPTSGRYQPVRQIGVKSPSALDASRAARSSATQQHVQGGGIIMMRDTKPEEEAEYLELTAKLDRTPPAAAAAPETGAATGEQQAEGAMEVEEEEAAVPPPFEVSFASTLPLIHACR</sequence>
<protein>
    <submittedName>
        <fullName evidence="1">Uncharacterized protein</fullName>
    </submittedName>
</protein>
<proteinExistence type="predicted"/>
<dbReference type="Proteomes" id="UP001243375">
    <property type="component" value="Unassembled WGS sequence"/>
</dbReference>
<organism evidence="1 2">
    <name type="scientific">Naganishia vaughanmartiniae</name>
    <dbReference type="NCBI Taxonomy" id="1424756"/>
    <lineage>
        <taxon>Eukaryota</taxon>
        <taxon>Fungi</taxon>
        <taxon>Dikarya</taxon>
        <taxon>Basidiomycota</taxon>
        <taxon>Agaricomycotina</taxon>
        <taxon>Tremellomycetes</taxon>
        <taxon>Filobasidiales</taxon>
        <taxon>Filobasidiaceae</taxon>
        <taxon>Naganishia</taxon>
    </lineage>
</organism>
<name>A0ACC2XGR6_9TREE</name>
<keyword evidence="2" id="KW-1185">Reference proteome</keyword>
<gene>
    <name evidence="1" type="ORF">QFC22_002008</name>
</gene>
<evidence type="ECO:0000313" key="1">
    <source>
        <dbReference type="EMBL" id="KAJ9122579.1"/>
    </source>
</evidence>
<reference evidence="1" key="1">
    <citation type="submission" date="2023-04" db="EMBL/GenBank/DDBJ databases">
        <title>Draft Genome sequencing of Naganishia species isolated from polar environments using Oxford Nanopore Technology.</title>
        <authorList>
            <person name="Leo P."/>
            <person name="Venkateswaran K."/>
        </authorList>
    </citation>
    <scope>NUCLEOTIDE SEQUENCE</scope>
    <source>
        <strain evidence="1">MNA-CCFEE 5425</strain>
    </source>
</reference>
<evidence type="ECO:0000313" key="2">
    <source>
        <dbReference type="Proteomes" id="UP001243375"/>
    </source>
</evidence>
<dbReference type="EMBL" id="JASBWU010000004">
    <property type="protein sequence ID" value="KAJ9122579.1"/>
    <property type="molecule type" value="Genomic_DNA"/>
</dbReference>
<comment type="caution">
    <text evidence="1">The sequence shown here is derived from an EMBL/GenBank/DDBJ whole genome shotgun (WGS) entry which is preliminary data.</text>
</comment>